<dbReference type="GO" id="GO:0015031">
    <property type="term" value="P:protein transport"/>
    <property type="evidence" value="ECO:0007669"/>
    <property type="project" value="InterPro"/>
</dbReference>
<dbReference type="InterPro" id="IPR050739">
    <property type="entry name" value="MFP"/>
</dbReference>
<dbReference type="Pfam" id="PF25994">
    <property type="entry name" value="HH_AprE"/>
    <property type="match status" value="1"/>
</dbReference>
<dbReference type="Pfam" id="PF26002">
    <property type="entry name" value="Beta-barrel_AprE"/>
    <property type="match status" value="1"/>
</dbReference>
<evidence type="ECO:0000256" key="5">
    <source>
        <dbReference type="ARBA" id="ARBA00022519"/>
    </source>
</evidence>
<dbReference type="NCBIfam" id="TIGR01843">
    <property type="entry name" value="type_I_hlyD"/>
    <property type="match status" value="1"/>
</dbReference>
<keyword evidence="7 9" id="KW-1133">Transmembrane helix</keyword>
<protein>
    <recommendedName>
        <fullName evidence="9">Membrane fusion protein (MFP) family protein</fullName>
    </recommendedName>
</protein>
<feature type="coiled-coil region" evidence="10">
    <location>
        <begin position="182"/>
        <end position="223"/>
    </location>
</feature>
<evidence type="ECO:0000256" key="6">
    <source>
        <dbReference type="ARBA" id="ARBA00022692"/>
    </source>
</evidence>
<evidence type="ECO:0000313" key="14">
    <source>
        <dbReference type="Proteomes" id="UP000249066"/>
    </source>
</evidence>
<evidence type="ECO:0000256" key="1">
    <source>
        <dbReference type="ARBA" id="ARBA00004377"/>
    </source>
</evidence>
<dbReference type="Gene3D" id="2.40.50.100">
    <property type="match status" value="1"/>
</dbReference>
<evidence type="ECO:0000256" key="3">
    <source>
        <dbReference type="ARBA" id="ARBA00022448"/>
    </source>
</evidence>
<keyword evidence="3 9" id="KW-0813">Transport</keyword>
<dbReference type="InterPro" id="IPR058781">
    <property type="entry name" value="HH_AprE-like"/>
</dbReference>
<gene>
    <name evidence="13" type="ORF">DI623_05765</name>
</gene>
<feature type="domain" description="AprE-like long alpha-helical hairpin" evidence="11">
    <location>
        <begin position="141"/>
        <end position="317"/>
    </location>
</feature>
<evidence type="ECO:0000259" key="11">
    <source>
        <dbReference type="Pfam" id="PF25994"/>
    </source>
</evidence>
<dbReference type="AlphaFoldDB" id="A0A2W5AC94"/>
<dbReference type="EMBL" id="QFNN01000021">
    <property type="protein sequence ID" value="PZO90767.1"/>
    <property type="molecule type" value="Genomic_DNA"/>
</dbReference>
<dbReference type="Proteomes" id="UP000249066">
    <property type="component" value="Unassembled WGS sequence"/>
</dbReference>
<dbReference type="PANTHER" id="PTHR30386">
    <property type="entry name" value="MEMBRANE FUSION SUBUNIT OF EMRAB-TOLC MULTIDRUG EFFLUX PUMP"/>
    <property type="match status" value="1"/>
</dbReference>
<evidence type="ECO:0000256" key="9">
    <source>
        <dbReference type="RuleBase" id="RU365093"/>
    </source>
</evidence>
<comment type="subcellular location">
    <subcellularLocation>
        <location evidence="1 9">Cell inner membrane</location>
        <topology evidence="1 9">Single-pass membrane protein</topology>
    </subcellularLocation>
</comment>
<feature type="coiled-coil region" evidence="10">
    <location>
        <begin position="291"/>
        <end position="318"/>
    </location>
</feature>
<dbReference type="Gene3D" id="2.40.30.170">
    <property type="match status" value="1"/>
</dbReference>
<proteinExistence type="inferred from homology"/>
<evidence type="ECO:0000256" key="4">
    <source>
        <dbReference type="ARBA" id="ARBA00022475"/>
    </source>
</evidence>
<organism evidence="13 14">
    <name type="scientific">Sphingomonas sanxanigenens</name>
    <dbReference type="NCBI Taxonomy" id="397260"/>
    <lineage>
        <taxon>Bacteria</taxon>
        <taxon>Pseudomonadati</taxon>
        <taxon>Pseudomonadota</taxon>
        <taxon>Alphaproteobacteria</taxon>
        <taxon>Sphingomonadales</taxon>
        <taxon>Sphingomonadaceae</taxon>
        <taxon>Sphingomonas</taxon>
    </lineage>
</organism>
<reference evidence="13 14" key="1">
    <citation type="submission" date="2017-08" db="EMBL/GenBank/DDBJ databases">
        <title>Infants hospitalized years apart are colonized by the same room-sourced microbial strains.</title>
        <authorList>
            <person name="Brooks B."/>
            <person name="Olm M.R."/>
            <person name="Firek B.A."/>
            <person name="Baker R."/>
            <person name="Thomas B.C."/>
            <person name="Morowitz M.J."/>
            <person name="Banfield J.F."/>
        </authorList>
    </citation>
    <scope>NUCLEOTIDE SEQUENCE [LARGE SCALE GENOMIC DNA]</scope>
    <source>
        <strain evidence="13">S2_018_000_R2_101</strain>
    </source>
</reference>
<sequence length="472" mass="51235">MVSFARNSAGIWSKHWRVLRDSWALESERLKQRTRWEEADFLPAAIEIIERPPNPLGRVMLWTILAFLVLALVWSVVAKVDVVAVAPGKVIAAGRNKLVQSADGGVVRSILVQDGQQVKAGQPLVTLDPTASGADREQAIANLQTAELDAARSRALLDALRGGAGAFNPPAAAPASLVAVQRQLIASRLAELTAKVQAVQQQAAEAEAARAAAGAEVARLRETLPFLTERANKRRILTEKGYASRLGQLELDQQRVDHERQIAVQVQNQRRAAASFAGGQQQVAQIRSEAIRETLADLAKAEAEARVAREELIKATQRTGLQVVRAPVDGVVQQLAVTSEGSVLKPADPILVVVPSNTELVVEAQVLNRDIGFVRPGQHVTVKLEAFPFTRYGTLEGKLLWVSRDAIQDEKLGPVYQARIALGSNRPIGGGAQLDVSPGLQVTAEIRTSERRVIDFLLSPIERRVKEAGRER</sequence>
<name>A0A2W5AC94_9SPHN</name>
<dbReference type="InterPro" id="IPR010129">
    <property type="entry name" value="T1SS_HlyD"/>
</dbReference>
<dbReference type="PRINTS" id="PR01490">
    <property type="entry name" value="RTXTOXIND"/>
</dbReference>
<comment type="caution">
    <text evidence="13">The sequence shown here is derived from an EMBL/GenBank/DDBJ whole genome shotgun (WGS) entry which is preliminary data.</text>
</comment>
<dbReference type="SUPFAM" id="SSF111369">
    <property type="entry name" value="HlyD-like secretion proteins"/>
    <property type="match status" value="1"/>
</dbReference>
<evidence type="ECO:0000256" key="7">
    <source>
        <dbReference type="ARBA" id="ARBA00022989"/>
    </source>
</evidence>
<evidence type="ECO:0000256" key="8">
    <source>
        <dbReference type="ARBA" id="ARBA00023136"/>
    </source>
</evidence>
<evidence type="ECO:0000256" key="2">
    <source>
        <dbReference type="ARBA" id="ARBA00009477"/>
    </source>
</evidence>
<dbReference type="PANTHER" id="PTHR30386:SF27">
    <property type="entry name" value="MEMBRANE FUSION PROTEIN (MFP) FAMILY PROTEIN"/>
    <property type="match status" value="1"/>
</dbReference>
<dbReference type="InterPro" id="IPR058982">
    <property type="entry name" value="Beta-barrel_AprE"/>
</dbReference>
<evidence type="ECO:0000256" key="10">
    <source>
        <dbReference type="SAM" id="Coils"/>
    </source>
</evidence>
<comment type="similarity">
    <text evidence="2 9">Belongs to the membrane fusion protein (MFP) (TC 8.A.1) family.</text>
</comment>
<keyword evidence="4 9" id="KW-1003">Cell membrane</keyword>
<keyword evidence="8 9" id="KW-0472">Membrane</keyword>
<evidence type="ECO:0000313" key="13">
    <source>
        <dbReference type="EMBL" id="PZO90767.1"/>
    </source>
</evidence>
<accession>A0A2W5AC94</accession>
<dbReference type="GO" id="GO:0005886">
    <property type="term" value="C:plasma membrane"/>
    <property type="evidence" value="ECO:0007669"/>
    <property type="project" value="UniProtKB-SubCell"/>
</dbReference>
<keyword evidence="10" id="KW-0175">Coiled coil</keyword>
<evidence type="ECO:0000259" key="12">
    <source>
        <dbReference type="Pfam" id="PF26002"/>
    </source>
</evidence>
<keyword evidence="5 9" id="KW-0997">Cell inner membrane</keyword>
<keyword evidence="6 9" id="KW-0812">Transmembrane</keyword>
<feature type="transmembrane region" description="Helical" evidence="9">
    <location>
        <begin position="59"/>
        <end position="77"/>
    </location>
</feature>
<feature type="domain" description="AprE-like beta-barrel" evidence="12">
    <location>
        <begin position="360"/>
        <end position="448"/>
    </location>
</feature>